<reference evidence="5" key="1">
    <citation type="submission" date="2022-11" db="UniProtKB">
        <authorList>
            <consortium name="WormBaseParasite"/>
        </authorList>
    </citation>
    <scope>IDENTIFICATION</scope>
</reference>
<dbReference type="Gene3D" id="2.10.25.10">
    <property type="entry name" value="Laminin"/>
    <property type="match status" value="1"/>
</dbReference>
<evidence type="ECO:0000259" key="3">
    <source>
        <dbReference type="PROSITE" id="PS50026"/>
    </source>
</evidence>
<organism evidence="4 5">
    <name type="scientific">Acrobeloides nanus</name>
    <dbReference type="NCBI Taxonomy" id="290746"/>
    <lineage>
        <taxon>Eukaryota</taxon>
        <taxon>Metazoa</taxon>
        <taxon>Ecdysozoa</taxon>
        <taxon>Nematoda</taxon>
        <taxon>Chromadorea</taxon>
        <taxon>Rhabditida</taxon>
        <taxon>Tylenchina</taxon>
        <taxon>Cephalobomorpha</taxon>
        <taxon>Cephaloboidea</taxon>
        <taxon>Cephalobidae</taxon>
        <taxon>Acrobeloides</taxon>
    </lineage>
</organism>
<dbReference type="InterPro" id="IPR000742">
    <property type="entry name" value="EGF"/>
</dbReference>
<protein>
    <submittedName>
        <fullName evidence="5">EGF-like domain-containing protein</fullName>
    </submittedName>
</protein>
<feature type="disulfide bond" evidence="1">
    <location>
        <begin position="298"/>
        <end position="307"/>
    </location>
</feature>
<dbReference type="WBParaSite" id="ACRNAN_scaffold1144.g21929.t1">
    <property type="protein sequence ID" value="ACRNAN_scaffold1144.g21929.t1"/>
    <property type="gene ID" value="ACRNAN_scaffold1144.g21929"/>
</dbReference>
<sequence length="786" mass="86759">MLTSFANGLAIYTNINLYQHINTYVNTLIPNSDPSQVLNIVDVAYYRNNSCMLGDVPINIDTSKEIVLTITLFNLDLSIAGATSLPFFDDSANGVKIATYTIPAGTEPVILSFVKTGAKTECGYLIEALTYFPFSYGQTPLLSSATPRYATINAKNNNLTQTNYFIADVRNAIENPPQIQQYLINNITGDHGFYPLNATPPTYRSCASYAWIWQYDVVNTFLGVVKTKIIVNKNGVNNQQVVNSYILPPIQCVHGTNLYWGACLCEYGWTGFDCSYPICLNGGKFVSYASNGGSGCKCDPPYYGQRCENNANQTLPLKRNILILLDTSDSDSGLFSRRIAIINKVLSLYDDKNAQFAFASNTGNDTVKFIPLGTKAAVLAGLPSAPFPNAQILLDSAFEFFDSFNLNSDSSEYISGILFVTQASYDIDVDQSHYNNLISKNVILISGIPGTTLPSTDDSYALELNLIGGAVESTNDDDIIAQYVNAMKGSDIPEYPGTTTEHSVTTTEYPVMTTEYSVTTTEHPVTTTEHPVSTTEHPITTTEYPVTTTEHPVTTTEHPITTTEYTVTTTEHPVTTTEHSVTTHPALTTTTVPRACVYFKNVDIELFIDVTVLAYPYENIILSFGKAFGSGFYLTNMSTRILVRPIADVTDWSNFAQTQTFCNFENVTFWKNIESLDYYRTQTLYLNTSLVEAQTDFTSSTNCADASKPQYILYLTAHQNVTDAATAPALKTTIPSNVTIFALTYEATTNYVTFWDQIVTDPTNLIQINQTNVMDIVNQIYGIICK</sequence>
<evidence type="ECO:0000313" key="4">
    <source>
        <dbReference type="Proteomes" id="UP000887540"/>
    </source>
</evidence>
<dbReference type="PANTHER" id="PTHR36493:SF3">
    <property type="entry name" value="CHITIN-BINDING TYPE-4 DOMAIN-CONTAINING PROTEIN"/>
    <property type="match status" value="1"/>
</dbReference>
<evidence type="ECO:0000256" key="1">
    <source>
        <dbReference type="PROSITE-ProRule" id="PRU00076"/>
    </source>
</evidence>
<dbReference type="PROSITE" id="PS00022">
    <property type="entry name" value="EGF_1"/>
    <property type="match status" value="1"/>
</dbReference>
<dbReference type="Proteomes" id="UP000887540">
    <property type="component" value="Unplaced"/>
</dbReference>
<dbReference type="PROSITE" id="PS01186">
    <property type="entry name" value="EGF_2"/>
    <property type="match status" value="1"/>
</dbReference>
<feature type="region of interest" description="Disordered" evidence="2">
    <location>
        <begin position="520"/>
        <end position="539"/>
    </location>
</feature>
<keyword evidence="1" id="KW-0245">EGF-like domain</keyword>
<accession>A0A914CK05</accession>
<evidence type="ECO:0000256" key="2">
    <source>
        <dbReference type="SAM" id="MobiDB-lite"/>
    </source>
</evidence>
<dbReference type="PANTHER" id="PTHR36493">
    <property type="entry name" value="NEUROBLAST DIFFERENTIATION-ASSOCIATED PROTEIN AHNAK-LIKE PROTEIN"/>
    <property type="match status" value="1"/>
</dbReference>
<keyword evidence="1" id="KW-1015">Disulfide bond</keyword>
<proteinExistence type="predicted"/>
<dbReference type="PROSITE" id="PS50026">
    <property type="entry name" value="EGF_3"/>
    <property type="match status" value="1"/>
</dbReference>
<name>A0A914CK05_9BILA</name>
<feature type="domain" description="EGF-like" evidence="3">
    <location>
        <begin position="270"/>
        <end position="308"/>
    </location>
</feature>
<dbReference type="AlphaFoldDB" id="A0A914CK05"/>
<keyword evidence="4" id="KW-1185">Reference proteome</keyword>
<comment type="caution">
    <text evidence="1">Lacks conserved residue(s) required for the propagation of feature annotation.</text>
</comment>
<evidence type="ECO:0000313" key="5">
    <source>
        <dbReference type="WBParaSite" id="ACRNAN_scaffold1144.g21929.t1"/>
    </source>
</evidence>
<feature type="disulfide bond" evidence="1">
    <location>
        <begin position="279"/>
        <end position="296"/>
    </location>
</feature>